<dbReference type="Pfam" id="PF19648">
    <property type="entry name" value="DUF6151"/>
    <property type="match status" value="1"/>
</dbReference>
<organism evidence="2 3">
    <name type="scientific">Luteimonas yindakuii</name>
    <dbReference type="NCBI Taxonomy" id="2565782"/>
    <lineage>
        <taxon>Bacteria</taxon>
        <taxon>Pseudomonadati</taxon>
        <taxon>Pseudomonadota</taxon>
        <taxon>Gammaproteobacteria</taxon>
        <taxon>Lysobacterales</taxon>
        <taxon>Lysobacteraceae</taxon>
        <taxon>Luteimonas</taxon>
    </lineage>
</organism>
<dbReference type="EMBL" id="SPUH01000001">
    <property type="protein sequence ID" value="TKS53844.1"/>
    <property type="molecule type" value="Genomic_DNA"/>
</dbReference>
<evidence type="ECO:0000313" key="3">
    <source>
        <dbReference type="Proteomes" id="UP000298681"/>
    </source>
</evidence>
<keyword evidence="3" id="KW-1185">Reference proteome</keyword>
<comment type="caution">
    <text evidence="2">The sequence shown here is derived from an EMBL/GenBank/DDBJ whole genome shotgun (WGS) entry which is preliminary data.</text>
</comment>
<gene>
    <name evidence="2" type="ORF">E4582_03005</name>
</gene>
<dbReference type="InterPro" id="IPR046149">
    <property type="entry name" value="DUF6151"/>
</dbReference>
<evidence type="ECO:0000256" key="1">
    <source>
        <dbReference type="SAM" id="MobiDB-lite"/>
    </source>
</evidence>
<evidence type="ECO:0000313" key="2">
    <source>
        <dbReference type="EMBL" id="TKS53844.1"/>
    </source>
</evidence>
<reference evidence="2 3" key="1">
    <citation type="submission" date="2019-01" db="EMBL/GenBank/DDBJ databases">
        <authorList>
            <person name="Zhang S."/>
        </authorList>
    </citation>
    <scope>NUCLEOTIDE SEQUENCE [LARGE SCALE GENOMIC DNA]</scope>
    <source>
        <strain evidence="2 3">1626</strain>
    </source>
</reference>
<dbReference type="Proteomes" id="UP000298681">
    <property type="component" value="Unassembled WGS sequence"/>
</dbReference>
<proteinExistence type="predicted"/>
<sequence length="198" mass="20820">MTIPFQCTCGQLRGEIDPRAVYVRAVCYCLDCQAYAHVLGREDVLDGQGGSDIIAMQPGGLRFTAGTDRLACLSLSPKGPLRWHSACCNMPIANTARTPALPYAGVLVACLATSAQALDAAFGPARTALNTDSAAGKVAATPVRTAAGIARIILGVVRAKLGRTRESPFFESRTSRPLAEPRVLTLEERAAATPPPRG</sequence>
<dbReference type="AlphaFoldDB" id="A0A4Z1R2G6"/>
<dbReference type="RefSeq" id="WP_134673228.1">
    <property type="nucleotide sequence ID" value="NZ_SPUH01000001.1"/>
</dbReference>
<evidence type="ECO:0008006" key="4">
    <source>
        <dbReference type="Google" id="ProtNLM"/>
    </source>
</evidence>
<protein>
    <recommendedName>
        <fullName evidence="4">CENP-V/GFA domain-containing protein</fullName>
    </recommendedName>
</protein>
<name>A0A4Z1R2G6_9GAMM</name>
<accession>A0A4Z1R2G6</accession>
<feature type="region of interest" description="Disordered" evidence="1">
    <location>
        <begin position="168"/>
        <end position="198"/>
    </location>
</feature>